<sequence>MHIRGLDHVALGVRSLPRAAAWYRALLGLEDFRPGDPAFQNEAIRMVQSPCGGAKLALLHLDDAAWALRERQLRAAIGEALRTRAAPAGAGPKEGALGHTNKCAQINLYPIVSRIFWVFVSPPRFPYLPLFSGESKMTSVFVFSSLLTRGGADRGRRPCVGRRGFVATLPARLEAGIATHAGACHGASATQPEEAAGLGGGAGRPGLGPAGDLHGAPGGADGGCSDRQHLGRAGAAGGGRASVRCFPRRPRRGARVSGSFWPHDRGRHHRACVEQQFARLFRWREYENYGPEVQQSVFFHDLDLNEVEVTFWGGRTEGFPDAAWSAEAA</sequence>
<feature type="domain" description="Glyoxalase/fosfomycin resistance/dioxygenase" evidence="2">
    <location>
        <begin position="5"/>
        <end position="62"/>
    </location>
</feature>
<name>A0ABN9TGL6_9DINO</name>
<evidence type="ECO:0000256" key="1">
    <source>
        <dbReference type="SAM" id="MobiDB-lite"/>
    </source>
</evidence>
<dbReference type="InterPro" id="IPR029068">
    <property type="entry name" value="Glyas_Bleomycin-R_OHBP_Dase"/>
</dbReference>
<dbReference type="SUPFAM" id="SSF54593">
    <property type="entry name" value="Glyoxalase/Bleomycin resistance protein/Dihydroxybiphenyl dioxygenase"/>
    <property type="match status" value="1"/>
</dbReference>
<keyword evidence="4" id="KW-1185">Reference proteome</keyword>
<proteinExistence type="predicted"/>
<dbReference type="InterPro" id="IPR004360">
    <property type="entry name" value="Glyas_Fos-R_dOase_dom"/>
</dbReference>
<reference evidence="3" key="1">
    <citation type="submission" date="2023-10" db="EMBL/GenBank/DDBJ databases">
        <authorList>
            <person name="Chen Y."/>
            <person name="Shah S."/>
            <person name="Dougan E. K."/>
            <person name="Thang M."/>
            <person name="Chan C."/>
        </authorList>
    </citation>
    <scope>NUCLEOTIDE SEQUENCE [LARGE SCALE GENOMIC DNA]</scope>
</reference>
<dbReference type="EMBL" id="CAUYUJ010014709">
    <property type="protein sequence ID" value="CAK0845011.1"/>
    <property type="molecule type" value="Genomic_DNA"/>
</dbReference>
<organism evidence="3 4">
    <name type="scientific">Prorocentrum cordatum</name>
    <dbReference type="NCBI Taxonomy" id="2364126"/>
    <lineage>
        <taxon>Eukaryota</taxon>
        <taxon>Sar</taxon>
        <taxon>Alveolata</taxon>
        <taxon>Dinophyceae</taxon>
        <taxon>Prorocentrales</taxon>
        <taxon>Prorocentraceae</taxon>
        <taxon>Prorocentrum</taxon>
    </lineage>
</organism>
<gene>
    <name evidence="3" type="ORF">PCOR1329_LOCUS38941</name>
</gene>
<dbReference type="Pfam" id="PF00903">
    <property type="entry name" value="Glyoxalase"/>
    <property type="match status" value="1"/>
</dbReference>
<dbReference type="Gene3D" id="3.10.180.10">
    <property type="entry name" value="2,3-Dihydroxybiphenyl 1,2-Dioxygenase, domain 1"/>
    <property type="match status" value="1"/>
</dbReference>
<feature type="compositionally biased region" description="Gly residues" evidence="1">
    <location>
        <begin position="197"/>
        <end position="209"/>
    </location>
</feature>
<feature type="region of interest" description="Disordered" evidence="1">
    <location>
        <begin position="189"/>
        <end position="244"/>
    </location>
</feature>
<comment type="caution">
    <text evidence="3">The sequence shown here is derived from an EMBL/GenBank/DDBJ whole genome shotgun (WGS) entry which is preliminary data.</text>
</comment>
<evidence type="ECO:0000313" key="3">
    <source>
        <dbReference type="EMBL" id="CAK0845011.1"/>
    </source>
</evidence>
<evidence type="ECO:0000313" key="4">
    <source>
        <dbReference type="Proteomes" id="UP001189429"/>
    </source>
</evidence>
<accession>A0ABN9TGL6</accession>
<evidence type="ECO:0000259" key="2">
    <source>
        <dbReference type="Pfam" id="PF00903"/>
    </source>
</evidence>
<protein>
    <recommendedName>
        <fullName evidence="2">Glyoxalase/fosfomycin resistance/dioxygenase domain-containing protein</fullName>
    </recommendedName>
</protein>
<dbReference type="Proteomes" id="UP001189429">
    <property type="component" value="Unassembled WGS sequence"/>
</dbReference>